<feature type="transmembrane region" description="Helical" evidence="1">
    <location>
        <begin position="192"/>
        <end position="211"/>
    </location>
</feature>
<evidence type="ECO:0000256" key="1">
    <source>
        <dbReference type="SAM" id="Phobius"/>
    </source>
</evidence>
<dbReference type="InterPro" id="IPR010699">
    <property type="entry name" value="DUF1275"/>
</dbReference>
<gene>
    <name evidence="2" type="ORF">HA51_02925</name>
</gene>
<comment type="caution">
    <text evidence="2">The sequence shown here is derived from an EMBL/GenBank/DDBJ whole genome shotgun (WGS) entry which is preliminary data.</text>
</comment>
<sequence length="249" mass="26887">MLIKLKRTRTHVEDRNLALCLATSAGLLNAMALAAFGFFPSHMSGNISQISSDLNEMDVRNLKIFIAMIGAFVTGAVVARISVVLGVINGLRTIFSCILLAEGLMLILTSLFEIYYFSASNNVEILLLLAFLMGVHNSTSTQLSNGRVRSTHITGTLTDAGISIGSVFVALLRRDPSKNIRAFKQQLNTHLVTIFSFLTGGIVGLLIFNALGFGSLMGPGLILVVIASLSIIFTLFKVKSRRHAKIVTT</sequence>
<dbReference type="RefSeq" id="WP_084931780.1">
    <property type="nucleotide sequence ID" value="NZ_MLFR01000001.1"/>
</dbReference>
<dbReference type="Proteomes" id="UP000193558">
    <property type="component" value="Unassembled WGS sequence"/>
</dbReference>
<dbReference type="EMBL" id="MLFR01000001">
    <property type="protein sequence ID" value="ORM72025.1"/>
    <property type="molecule type" value="Genomic_DNA"/>
</dbReference>
<name>A0A1X1D5Q9_9GAMM</name>
<evidence type="ECO:0008006" key="4">
    <source>
        <dbReference type="Google" id="ProtNLM"/>
    </source>
</evidence>
<reference evidence="2 3" key="1">
    <citation type="journal article" date="2017" name="Antonie Van Leeuwenhoek">
        <title>Phylogenomic resolution of the bacterial genus Pantoea and its relationship with Erwinia and Tatumella.</title>
        <authorList>
            <person name="Palmer M."/>
            <person name="Steenkamp E.T."/>
            <person name="Coetzee M.P."/>
            <person name="Chan W.Y."/>
            <person name="van Zyl E."/>
            <person name="De Maayer P."/>
            <person name="Coutinho T.A."/>
            <person name="Blom J."/>
            <person name="Smits T.H."/>
            <person name="Duffy B."/>
            <person name="Venter S.N."/>
        </authorList>
    </citation>
    <scope>NUCLEOTIDE SEQUENCE [LARGE SCALE GENOMIC DNA]</scope>
    <source>
        <strain evidence="2 3">LMG 26275</strain>
    </source>
</reference>
<dbReference type="Pfam" id="PF06912">
    <property type="entry name" value="DUF1275"/>
    <property type="match status" value="1"/>
</dbReference>
<dbReference type="AlphaFoldDB" id="A0A1X1D5Q9"/>
<organism evidence="2 3">
    <name type="scientific">Pantoea rwandensis</name>
    <dbReference type="NCBI Taxonomy" id="1076550"/>
    <lineage>
        <taxon>Bacteria</taxon>
        <taxon>Pseudomonadati</taxon>
        <taxon>Pseudomonadota</taxon>
        <taxon>Gammaproteobacteria</taxon>
        <taxon>Enterobacterales</taxon>
        <taxon>Erwiniaceae</taxon>
        <taxon>Pantoea</taxon>
    </lineage>
</organism>
<evidence type="ECO:0000313" key="3">
    <source>
        <dbReference type="Proteomes" id="UP000193558"/>
    </source>
</evidence>
<keyword evidence="1" id="KW-1133">Transmembrane helix</keyword>
<feature type="transmembrane region" description="Helical" evidence="1">
    <location>
        <begin position="64"/>
        <end position="87"/>
    </location>
</feature>
<keyword evidence="1" id="KW-0472">Membrane</keyword>
<keyword evidence="1" id="KW-0812">Transmembrane</keyword>
<feature type="transmembrane region" description="Helical" evidence="1">
    <location>
        <begin position="217"/>
        <end position="236"/>
    </location>
</feature>
<dbReference type="OrthoDB" id="270162at2"/>
<proteinExistence type="predicted"/>
<protein>
    <recommendedName>
        <fullName evidence="4">DUF1275 family protein</fullName>
    </recommendedName>
</protein>
<feature type="transmembrane region" description="Helical" evidence="1">
    <location>
        <begin position="94"/>
        <end position="117"/>
    </location>
</feature>
<dbReference type="PANTHER" id="PTHR37314:SF4">
    <property type="entry name" value="UPF0700 TRANSMEMBRANE PROTEIN YOAK"/>
    <property type="match status" value="1"/>
</dbReference>
<evidence type="ECO:0000313" key="2">
    <source>
        <dbReference type="EMBL" id="ORM72025.1"/>
    </source>
</evidence>
<feature type="transmembrane region" description="Helical" evidence="1">
    <location>
        <begin position="153"/>
        <end position="172"/>
    </location>
</feature>
<dbReference type="PANTHER" id="PTHR37314">
    <property type="entry name" value="SLR0142 PROTEIN"/>
    <property type="match status" value="1"/>
</dbReference>
<accession>A0A1X1D5Q9</accession>